<feature type="transmembrane region" description="Helical" evidence="7">
    <location>
        <begin position="5"/>
        <end position="23"/>
    </location>
</feature>
<dbReference type="Pfam" id="PF03092">
    <property type="entry name" value="BT1"/>
    <property type="match status" value="1"/>
</dbReference>
<accession>A0A9W6XF79</accession>
<evidence type="ECO:0000256" key="1">
    <source>
        <dbReference type="ARBA" id="ARBA00004141"/>
    </source>
</evidence>
<dbReference type="SUPFAM" id="SSF103473">
    <property type="entry name" value="MFS general substrate transporter"/>
    <property type="match status" value="1"/>
</dbReference>
<proteinExistence type="inferred from homology"/>
<dbReference type="PANTHER" id="PTHR31585">
    <property type="entry name" value="FOLATE-BIOPTERIN TRANSPORTER 1, CHLOROPLASTIC"/>
    <property type="match status" value="1"/>
</dbReference>
<comment type="subcellular location">
    <subcellularLocation>
        <location evidence="1">Membrane</location>
        <topology evidence="1">Multi-pass membrane protein</topology>
    </subcellularLocation>
</comment>
<evidence type="ECO:0000256" key="2">
    <source>
        <dbReference type="ARBA" id="ARBA00007015"/>
    </source>
</evidence>
<comment type="caution">
    <text evidence="8">The sequence shown here is derived from an EMBL/GenBank/DDBJ whole genome shotgun (WGS) entry which is preliminary data.</text>
</comment>
<feature type="transmembrane region" description="Helical" evidence="7">
    <location>
        <begin position="123"/>
        <end position="143"/>
    </location>
</feature>
<evidence type="ECO:0000256" key="5">
    <source>
        <dbReference type="ARBA" id="ARBA00022989"/>
    </source>
</evidence>
<organism evidence="8 9">
    <name type="scientific">Phytophthora fragariaefolia</name>
    <dbReference type="NCBI Taxonomy" id="1490495"/>
    <lineage>
        <taxon>Eukaryota</taxon>
        <taxon>Sar</taxon>
        <taxon>Stramenopiles</taxon>
        <taxon>Oomycota</taxon>
        <taxon>Peronosporomycetes</taxon>
        <taxon>Peronosporales</taxon>
        <taxon>Peronosporaceae</taxon>
        <taxon>Phytophthora</taxon>
    </lineage>
</organism>
<dbReference type="Gene3D" id="1.20.1250.20">
    <property type="entry name" value="MFS general substrate transporter like domains"/>
    <property type="match status" value="1"/>
</dbReference>
<dbReference type="OrthoDB" id="116593at2759"/>
<dbReference type="InterPro" id="IPR039309">
    <property type="entry name" value="BT1"/>
</dbReference>
<reference evidence="8" key="1">
    <citation type="submission" date="2023-04" db="EMBL/GenBank/DDBJ databases">
        <title>Phytophthora fragariaefolia NBRC 109709.</title>
        <authorList>
            <person name="Ichikawa N."/>
            <person name="Sato H."/>
            <person name="Tonouchi N."/>
        </authorList>
    </citation>
    <scope>NUCLEOTIDE SEQUENCE</scope>
    <source>
        <strain evidence="8">NBRC 109709</strain>
    </source>
</reference>
<evidence type="ECO:0000256" key="4">
    <source>
        <dbReference type="ARBA" id="ARBA00022692"/>
    </source>
</evidence>
<feature type="transmembrane region" description="Helical" evidence="7">
    <location>
        <begin position="68"/>
        <end position="88"/>
    </location>
</feature>
<gene>
    <name evidence="8" type="ORF">Pfra01_001039600</name>
</gene>
<sequence length="272" mass="29953">MLTHIAAVGIVYGAVSGVIYSVLNNYLHMSTTLVATATALVTFPRALRLFTGMLTDTCPIFGYRRRPYMIIGWSLSFISCLLMAALPLGEPYYTDPSLSNIATVDMTPEQLATLNTDAPNRGIKLIILMMLANFGTVMAYSGFNGALMDVSQREPEATRGTAMGDVIVVHYIVMVISSFRTGNGLNGEDWWHLLMDDGLQRHHVGVRRNVIPHYPFLVVLHPRGEGRARRDADPAILVQPLPGASDLSLCGLSLLLHSVFDHHRDCVQRDSK</sequence>
<dbReference type="InterPro" id="IPR036259">
    <property type="entry name" value="MFS_trans_sf"/>
</dbReference>
<evidence type="ECO:0000256" key="3">
    <source>
        <dbReference type="ARBA" id="ARBA00022448"/>
    </source>
</evidence>
<dbReference type="GO" id="GO:0016020">
    <property type="term" value="C:membrane"/>
    <property type="evidence" value="ECO:0007669"/>
    <property type="project" value="UniProtKB-SubCell"/>
</dbReference>
<keyword evidence="4 7" id="KW-0812">Transmembrane</keyword>
<evidence type="ECO:0000256" key="7">
    <source>
        <dbReference type="SAM" id="Phobius"/>
    </source>
</evidence>
<comment type="similarity">
    <text evidence="2">Belongs to the major facilitator superfamily. Folate-biopterin transporter (TC 2.A.71) family.</text>
</comment>
<name>A0A9W6XF79_9STRA</name>
<dbReference type="EMBL" id="BSXT01000995">
    <property type="protein sequence ID" value="GMF37259.1"/>
    <property type="molecule type" value="Genomic_DNA"/>
</dbReference>
<keyword evidence="3" id="KW-0813">Transport</keyword>
<dbReference type="PANTHER" id="PTHR31585:SF5">
    <property type="entry name" value="RNA-BINDING S4 DOMAIN-CONTAINING PROTEIN"/>
    <property type="match status" value="1"/>
</dbReference>
<protein>
    <submittedName>
        <fullName evidence="8">Unnamed protein product</fullName>
    </submittedName>
</protein>
<keyword evidence="9" id="KW-1185">Reference proteome</keyword>
<evidence type="ECO:0000313" key="8">
    <source>
        <dbReference type="EMBL" id="GMF37259.1"/>
    </source>
</evidence>
<keyword evidence="6 7" id="KW-0472">Membrane</keyword>
<evidence type="ECO:0000256" key="6">
    <source>
        <dbReference type="ARBA" id="ARBA00023136"/>
    </source>
</evidence>
<evidence type="ECO:0000313" key="9">
    <source>
        <dbReference type="Proteomes" id="UP001165121"/>
    </source>
</evidence>
<dbReference type="AlphaFoldDB" id="A0A9W6XF79"/>
<dbReference type="Proteomes" id="UP001165121">
    <property type="component" value="Unassembled WGS sequence"/>
</dbReference>
<keyword evidence="5 7" id="KW-1133">Transmembrane helix</keyword>